<dbReference type="Proteomes" id="UP000315689">
    <property type="component" value="Unassembled WGS sequence"/>
</dbReference>
<feature type="transmembrane region" description="Helical" evidence="1">
    <location>
        <begin position="50"/>
        <end position="72"/>
    </location>
</feature>
<evidence type="ECO:0000313" key="3">
    <source>
        <dbReference type="Proteomes" id="UP000315689"/>
    </source>
</evidence>
<organism evidence="2 3">
    <name type="scientific">Candidatus Berkelbacteria bacterium Licking1014_7</name>
    <dbReference type="NCBI Taxonomy" id="2017147"/>
    <lineage>
        <taxon>Bacteria</taxon>
        <taxon>Candidatus Berkelbacteria</taxon>
    </lineage>
</organism>
<accession>A0A554LJ73</accession>
<gene>
    <name evidence="2" type="ORF">CEN89_377</name>
</gene>
<keyword evidence="1" id="KW-0812">Transmembrane</keyword>
<evidence type="ECO:0000313" key="2">
    <source>
        <dbReference type="EMBL" id="TSC92935.1"/>
    </source>
</evidence>
<feature type="transmembrane region" description="Helical" evidence="1">
    <location>
        <begin position="78"/>
        <end position="97"/>
    </location>
</feature>
<keyword evidence="1" id="KW-0472">Membrane</keyword>
<comment type="caution">
    <text evidence="2">The sequence shown here is derived from an EMBL/GenBank/DDBJ whole genome shotgun (WGS) entry which is preliminary data.</text>
</comment>
<protein>
    <submittedName>
        <fullName evidence="2">Uncharacterized protein</fullName>
    </submittedName>
</protein>
<reference evidence="2 3" key="1">
    <citation type="submission" date="2017-07" db="EMBL/GenBank/DDBJ databases">
        <title>Mechanisms for carbon and nitrogen cycling indicate functional differentiation within the Candidate Phyla Radiation.</title>
        <authorList>
            <person name="Danczak R.E."/>
            <person name="Johnston M.D."/>
            <person name="Kenah C."/>
            <person name="Slattery M."/>
            <person name="Wrighton K.C."/>
            <person name="Wilkins M.J."/>
        </authorList>
    </citation>
    <scope>NUCLEOTIDE SEQUENCE [LARGE SCALE GENOMIC DNA]</scope>
    <source>
        <strain evidence="2">Licking1014_7</strain>
    </source>
</reference>
<keyword evidence="1" id="KW-1133">Transmembrane helix</keyword>
<name>A0A554LJ73_9BACT</name>
<dbReference type="AlphaFoldDB" id="A0A554LJ73"/>
<sequence length="113" mass="12836">MMDNKVTLHKISIAEKLFLFTYICFIPIFLALIITSIPNFAQFQVITHKILLIIFIALGYLTLTAFFIEGIIKRDLPGAGVTLLVIAILSFLIYYGLYRRSIQNTFFNPGTCP</sequence>
<proteinExistence type="predicted"/>
<dbReference type="EMBL" id="VMGK01000010">
    <property type="protein sequence ID" value="TSC92935.1"/>
    <property type="molecule type" value="Genomic_DNA"/>
</dbReference>
<evidence type="ECO:0000256" key="1">
    <source>
        <dbReference type="SAM" id="Phobius"/>
    </source>
</evidence>
<feature type="transmembrane region" description="Helical" evidence="1">
    <location>
        <begin position="20"/>
        <end position="38"/>
    </location>
</feature>